<dbReference type="EMBL" id="KZ678132">
    <property type="protein sequence ID" value="PSN70469.1"/>
    <property type="molecule type" value="Genomic_DNA"/>
</dbReference>
<name>A0A2T2NYN2_CORCC</name>
<proteinExistence type="predicted"/>
<sequence>MFVALDLHCEIGLCSVLSSYHIKLTAARILPKYRYTCVVLLIYNHLILNGYRRIYTYALSNSSRAESNVLHVDDRGVRRLDLLSRGVNSSLADNALILLSAMHGEIIIRACAHFTASGAETKPTGFLMVYSASAGCMPICKLRHQKVLEHLHVTVSTPGQSSNNTIDISASDNAALGIIST</sequence>
<protein>
    <submittedName>
        <fullName evidence="1">Uncharacterized protein</fullName>
    </submittedName>
</protein>
<keyword evidence="2" id="KW-1185">Reference proteome</keyword>
<organism evidence="1 2">
    <name type="scientific">Corynespora cassiicola Philippines</name>
    <dbReference type="NCBI Taxonomy" id="1448308"/>
    <lineage>
        <taxon>Eukaryota</taxon>
        <taxon>Fungi</taxon>
        <taxon>Dikarya</taxon>
        <taxon>Ascomycota</taxon>
        <taxon>Pezizomycotina</taxon>
        <taxon>Dothideomycetes</taxon>
        <taxon>Pleosporomycetidae</taxon>
        <taxon>Pleosporales</taxon>
        <taxon>Corynesporascaceae</taxon>
        <taxon>Corynespora</taxon>
    </lineage>
</organism>
<dbReference type="Proteomes" id="UP000240883">
    <property type="component" value="Unassembled WGS sequence"/>
</dbReference>
<gene>
    <name evidence="1" type="ORF">BS50DRAFT_314401</name>
</gene>
<accession>A0A2T2NYN2</accession>
<reference evidence="1 2" key="1">
    <citation type="journal article" date="2018" name="Front. Microbiol.">
        <title>Genome-Wide Analysis of Corynespora cassiicola Leaf Fall Disease Putative Effectors.</title>
        <authorList>
            <person name="Lopez D."/>
            <person name="Ribeiro S."/>
            <person name="Label P."/>
            <person name="Fumanal B."/>
            <person name="Venisse J.S."/>
            <person name="Kohler A."/>
            <person name="de Oliveira R.R."/>
            <person name="Labutti K."/>
            <person name="Lipzen A."/>
            <person name="Lail K."/>
            <person name="Bauer D."/>
            <person name="Ohm R.A."/>
            <person name="Barry K.W."/>
            <person name="Spatafora J."/>
            <person name="Grigoriev I.V."/>
            <person name="Martin F.M."/>
            <person name="Pujade-Renaud V."/>
        </authorList>
    </citation>
    <scope>NUCLEOTIDE SEQUENCE [LARGE SCALE GENOMIC DNA]</scope>
    <source>
        <strain evidence="1 2">Philippines</strain>
    </source>
</reference>
<evidence type="ECO:0000313" key="1">
    <source>
        <dbReference type="EMBL" id="PSN70469.1"/>
    </source>
</evidence>
<evidence type="ECO:0000313" key="2">
    <source>
        <dbReference type="Proteomes" id="UP000240883"/>
    </source>
</evidence>
<dbReference type="AlphaFoldDB" id="A0A2T2NYN2"/>